<dbReference type="AlphaFoldDB" id="A0A3R9MSM8"/>
<dbReference type="OrthoDB" id="980645at2"/>
<accession>A0A3R9MSM8</accession>
<proteinExistence type="predicted"/>
<evidence type="ECO:0000313" key="1">
    <source>
        <dbReference type="EMBL" id="RSK47508.1"/>
    </source>
</evidence>
<dbReference type="Proteomes" id="UP000273500">
    <property type="component" value="Unassembled WGS sequence"/>
</dbReference>
<keyword evidence="2" id="KW-1185">Reference proteome</keyword>
<protein>
    <submittedName>
        <fullName evidence="1">Uncharacterized protein</fullName>
    </submittedName>
</protein>
<dbReference type="EMBL" id="RWIT01000008">
    <property type="protein sequence ID" value="RSK47508.1"/>
    <property type="molecule type" value="Genomic_DNA"/>
</dbReference>
<gene>
    <name evidence="1" type="ORF">EI291_14715</name>
</gene>
<reference evidence="1 2" key="1">
    <citation type="submission" date="2018-12" db="EMBL/GenBank/DDBJ databases">
        <authorList>
            <person name="Feng G."/>
            <person name="Zhu H."/>
        </authorList>
    </citation>
    <scope>NUCLEOTIDE SEQUENCE [LARGE SCALE GENOMIC DNA]</scope>
    <source>
        <strain evidence="1 2">KCTC 12533</strain>
    </source>
</reference>
<sequence length="107" mass="12157">MGPVARLPRDYIARELCVNRSRSQLKSTPQLKCNGRCHLAKELKIVARTERRQQSDNRQAFQEIILFCTPFAALGVVPPGHRPATPRSVALQIGSYHWHRPRSSTRA</sequence>
<name>A0A3R9MSM8_9BACT</name>
<comment type="caution">
    <text evidence="1">The sequence shown here is derived from an EMBL/GenBank/DDBJ whole genome shotgun (WGS) entry which is preliminary data.</text>
</comment>
<organism evidence="1 2">
    <name type="scientific">Hymenobacter rigui</name>
    <dbReference type="NCBI Taxonomy" id="334424"/>
    <lineage>
        <taxon>Bacteria</taxon>
        <taxon>Pseudomonadati</taxon>
        <taxon>Bacteroidota</taxon>
        <taxon>Cytophagia</taxon>
        <taxon>Cytophagales</taxon>
        <taxon>Hymenobacteraceae</taxon>
        <taxon>Hymenobacter</taxon>
    </lineage>
</organism>
<evidence type="ECO:0000313" key="2">
    <source>
        <dbReference type="Proteomes" id="UP000273500"/>
    </source>
</evidence>
<dbReference type="RefSeq" id="WP_125421401.1">
    <property type="nucleotide sequence ID" value="NZ_RWIT01000008.1"/>
</dbReference>